<protein>
    <submittedName>
        <fullName evidence="1">Uncharacterized protein</fullName>
    </submittedName>
</protein>
<evidence type="ECO:0000313" key="1">
    <source>
        <dbReference type="EMBL" id="KPP58119.1"/>
    </source>
</evidence>
<sequence length="43" mass="4907">MSDNELQDSGVGRMWNHKGRLFFYDFSSALKPLFTPEIAGSEQ</sequence>
<evidence type="ECO:0000313" key="2">
    <source>
        <dbReference type="Proteomes" id="UP000034805"/>
    </source>
</evidence>
<organism evidence="1 2">
    <name type="scientific">Scleropages formosus</name>
    <name type="common">Asian bonytongue</name>
    <name type="synonym">Osteoglossum formosum</name>
    <dbReference type="NCBI Taxonomy" id="113540"/>
    <lineage>
        <taxon>Eukaryota</taxon>
        <taxon>Metazoa</taxon>
        <taxon>Chordata</taxon>
        <taxon>Craniata</taxon>
        <taxon>Vertebrata</taxon>
        <taxon>Euteleostomi</taxon>
        <taxon>Actinopterygii</taxon>
        <taxon>Neopterygii</taxon>
        <taxon>Teleostei</taxon>
        <taxon>Osteoglossocephala</taxon>
        <taxon>Osteoglossomorpha</taxon>
        <taxon>Osteoglossiformes</taxon>
        <taxon>Osteoglossidae</taxon>
        <taxon>Scleropages</taxon>
    </lineage>
</organism>
<name>A0A0P7W633_SCLFO</name>
<comment type="caution">
    <text evidence="1">The sequence shown here is derived from an EMBL/GenBank/DDBJ whole genome shotgun (WGS) entry which is preliminary data.</text>
</comment>
<reference evidence="1 2" key="1">
    <citation type="submission" date="2015-08" db="EMBL/GenBank/DDBJ databases">
        <title>The genome of the Asian arowana (Scleropages formosus).</title>
        <authorList>
            <person name="Tan M.H."/>
            <person name="Gan H.M."/>
            <person name="Croft L.J."/>
            <person name="Austin C.M."/>
        </authorList>
    </citation>
    <scope>NUCLEOTIDE SEQUENCE [LARGE SCALE GENOMIC DNA]</scope>
    <source>
        <strain evidence="1">Aro1</strain>
    </source>
</reference>
<gene>
    <name evidence="1" type="ORF">Z043_124080</name>
</gene>
<dbReference type="EMBL" id="JARO02014626">
    <property type="protein sequence ID" value="KPP58119.1"/>
    <property type="molecule type" value="Genomic_DNA"/>
</dbReference>
<accession>A0A0P7W633</accession>
<dbReference type="Proteomes" id="UP000034805">
    <property type="component" value="Unassembled WGS sequence"/>
</dbReference>
<proteinExistence type="predicted"/>
<dbReference type="AlphaFoldDB" id="A0A0P7W633"/>